<keyword evidence="4 6" id="KW-1133">Transmembrane helix</keyword>
<keyword evidence="8" id="KW-1185">Reference proteome</keyword>
<dbReference type="Proteomes" id="UP000054976">
    <property type="component" value="Unassembled WGS sequence"/>
</dbReference>
<dbReference type="EMBL" id="BCNO01000001">
    <property type="protein sequence ID" value="GAQ94628.1"/>
    <property type="molecule type" value="Genomic_DNA"/>
</dbReference>
<dbReference type="Gene3D" id="2.60.120.260">
    <property type="entry name" value="Galactose-binding domain-like"/>
    <property type="match status" value="1"/>
</dbReference>
<evidence type="ECO:0000256" key="2">
    <source>
        <dbReference type="ARBA" id="ARBA00022475"/>
    </source>
</evidence>
<dbReference type="GO" id="GO:0006011">
    <property type="term" value="P:UDP-alpha-D-glucose metabolic process"/>
    <property type="evidence" value="ECO:0007669"/>
    <property type="project" value="InterPro"/>
</dbReference>
<organism evidence="7 8">
    <name type="scientific">Thermodesulfovibrio aggregans</name>
    <dbReference type="NCBI Taxonomy" id="86166"/>
    <lineage>
        <taxon>Bacteria</taxon>
        <taxon>Pseudomonadati</taxon>
        <taxon>Nitrospirota</taxon>
        <taxon>Thermodesulfovibrionia</taxon>
        <taxon>Thermodesulfovibrionales</taxon>
        <taxon>Thermodesulfovibrionaceae</taxon>
        <taxon>Thermodesulfovibrio</taxon>
    </lineage>
</organism>
<evidence type="ECO:0000256" key="3">
    <source>
        <dbReference type="ARBA" id="ARBA00022692"/>
    </source>
</evidence>
<keyword evidence="3 6" id="KW-0812">Transmembrane</keyword>
<proteinExistence type="predicted"/>
<evidence type="ECO:0000256" key="1">
    <source>
        <dbReference type="ARBA" id="ARBA00004162"/>
    </source>
</evidence>
<dbReference type="PANTHER" id="PTHR39083:SF1">
    <property type="entry name" value="CYCLIC DI-GMP-BINDING PROTEIN"/>
    <property type="match status" value="1"/>
</dbReference>
<dbReference type="GO" id="GO:0005886">
    <property type="term" value="C:plasma membrane"/>
    <property type="evidence" value="ECO:0007669"/>
    <property type="project" value="UniProtKB-SubCell"/>
</dbReference>
<keyword evidence="2" id="KW-1003">Cell membrane</keyword>
<reference evidence="8" key="1">
    <citation type="submission" date="2016-01" db="EMBL/GenBank/DDBJ databases">
        <title>Draft genome sequence of Thermodesulfovibrio aggregans strain TGE-P1.</title>
        <authorList>
            <person name="Sekiguchi Y."/>
            <person name="Ohashi A."/>
            <person name="Matsuura N."/>
            <person name="Tourlousse M.D."/>
        </authorList>
    </citation>
    <scope>NUCLEOTIDE SEQUENCE [LARGE SCALE GENOMIC DNA]</scope>
    <source>
        <strain evidence="8">TGE-P1</strain>
    </source>
</reference>
<evidence type="ECO:0000256" key="6">
    <source>
        <dbReference type="SAM" id="Phobius"/>
    </source>
</evidence>
<name>A0A0U9HP37_9BACT</name>
<evidence type="ECO:0000313" key="8">
    <source>
        <dbReference type="Proteomes" id="UP000054976"/>
    </source>
</evidence>
<gene>
    <name evidence="7" type="ORF">TAGGR_1813</name>
</gene>
<evidence type="ECO:0000256" key="5">
    <source>
        <dbReference type="ARBA" id="ARBA00023136"/>
    </source>
</evidence>
<dbReference type="Pfam" id="PF03170">
    <property type="entry name" value="BcsB"/>
    <property type="match status" value="1"/>
</dbReference>
<dbReference type="InterPro" id="IPR018513">
    <property type="entry name" value="Cell_synthase_bac"/>
</dbReference>
<comment type="caution">
    <text evidence="7">The sequence shown here is derived from an EMBL/GenBank/DDBJ whole genome shotgun (WGS) entry which is preliminary data.</text>
</comment>
<protein>
    <submittedName>
        <fullName evidence="7">Cellulose synthase subunit</fullName>
    </submittedName>
</protein>
<evidence type="ECO:0000256" key="4">
    <source>
        <dbReference type="ARBA" id="ARBA00022989"/>
    </source>
</evidence>
<dbReference type="PANTHER" id="PTHR39083">
    <property type="entry name" value="CYCLIC DI-GMP-BINDING PROTEIN"/>
    <property type="match status" value="1"/>
</dbReference>
<keyword evidence="5 6" id="KW-0472">Membrane</keyword>
<sequence>MKIDDVKISPQIPPSGKGVLLPGYEYSFKDVGFFTTNFKGVGAKSTSLDFKLPSYVFLKPNSFLSLKINFSYGSGMRKDSTLNIQINGKYVASIHLDNIKGGLIRNYLIDVPLSLFKPGYNVITFTSVLSPLITGYCEFVQTENLQLTIFEDSKISIPSTPSWTAMPDISLFFIDGFPFSKPSDFSNTGVLITENDSDTLSSAINLIALSAQKAGYIPFKIKISYDKNKLTNKNIIIVGSFSKIPKEYLKGAGIQIQEGGSFVYYLVKHFEKGESSLNVKLRSFIGNIFPILKSKSEFMYSKSQISFSGKEEGKWAVISELESPHKSRNTVLIVTASDTESLARVVNSLWEPSVSGKAAGALTVFDPQSPGETISSYYSDKVYYVGKIGFFSSLSVWIYAHPVIFTILIVIIILILAYFIYRALKNFKRKRVGESER</sequence>
<feature type="transmembrane region" description="Helical" evidence="6">
    <location>
        <begin position="396"/>
        <end position="421"/>
    </location>
</feature>
<accession>A0A0U9HP37</accession>
<dbReference type="STRING" id="86166.TAGGR_1813"/>
<evidence type="ECO:0000313" key="7">
    <source>
        <dbReference type="EMBL" id="GAQ94628.1"/>
    </source>
</evidence>
<dbReference type="AlphaFoldDB" id="A0A0U9HP37"/>
<comment type="subcellular location">
    <subcellularLocation>
        <location evidence="1">Cell membrane</location>
        <topology evidence="1">Single-pass membrane protein</topology>
    </subcellularLocation>
</comment>